<protein>
    <submittedName>
        <fullName evidence="2">Uncharacterized protein</fullName>
    </submittedName>
</protein>
<evidence type="ECO:0000256" key="1">
    <source>
        <dbReference type="SAM" id="SignalP"/>
    </source>
</evidence>
<reference evidence="2" key="1">
    <citation type="submission" date="2021-03" db="EMBL/GenBank/DDBJ databases">
        <title>Chromosome level genome of the anhydrobiotic midge Polypedilum vanderplanki.</title>
        <authorList>
            <person name="Yoshida Y."/>
            <person name="Kikawada T."/>
            <person name="Gusev O."/>
        </authorList>
    </citation>
    <scope>NUCLEOTIDE SEQUENCE</scope>
    <source>
        <strain evidence="2">NIAS01</strain>
        <tissue evidence="2">Whole body or cell culture</tissue>
    </source>
</reference>
<dbReference type="AlphaFoldDB" id="A0A9J6BRE9"/>
<organism evidence="2 3">
    <name type="scientific">Polypedilum vanderplanki</name>
    <name type="common">Sleeping chironomid midge</name>
    <dbReference type="NCBI Taxonomy" id="319348"/>
    <lineage>
        <taxon>Eukaryota</taxon>
        <taxon>Metazoa</taxon>
        <taxon>Ecdysozoa</taxon>
        <taxon>Arthropoda</taxon>
        <taxon>Hexapoda</taxon>
        <taxon>Insecta</taxon>
        <taxon>Pterygota</taxon>
        <taxon>Neoptera</taxon>
        <taxon>Endopterygota</taxon>
        <taxon>Diptera</taxon>
        <taxon>Nematocera</taxon>
        <taxon>Chironomoidea</taxon>
        <taxon>Chironomidae</taxon>
        <taxon>Chironominae</taxon>
        <taxon>Polypedilum</taxon>
        <taxon>Polypedilum</taxon>
    </lineage>
</organism>
<evidence type="ECO:0000313" key="3">
    <source>
        <dbReference type="Proteomes" id="UP001107558"/>
    </source>
</evidence>
<comment type="caution">
    <text evidence="2">The sequence shown here is derived from an EMBL/GenBank/DDBJ whole genome shotgun (WGS) entry which is preliminary data.</text>
</comment>
<dbReference type="Proteomes" id="UP001107558">
    <property type="component" value="Chromosome 3"/>
</dbReference>
<keyword evidence="1" id="KW-0732">Signal</keyword>
<dbReference type="OrthoDB" id="10608835at2759"/>
<sequence length="134" mass="15877">MKFLIVVLLIASIHLIDCGKMNKKKEITPRPVTVRTRLDIKDSDIMHFMHIKTKKDGRPVGILVKKTNVLKKQFRPKRNTEDIIEIIGVRERDNEHDKQSIYRNAQIINNTLVKSPYYYRPHKMERSNISKIFH</sequence>
<feature type="signal peptide" evidence="1">
    <location>
        <begin position="1"/>
        <end position="18"/>
    </location>
</feature>
<name>A0A9J6BRE9_POLVA</name>
<feature type="chain" id="PRO_5039941109" evidence="1">
    <location>
        <begin position="19"/>
        <end position="134"/>
    </location>
</feature>
<keyword evidence="3" id="KW-1185">Reference proteome</keyword>
<evidence type="ECO:0000313" key="2">
    <source>
        <dbReference type="EMBL" id="KAG5671950.1"/>
    </source>
</evidence>
<dbReference type="EMBL" id="JADBJN010000003">
    <property type="protein sequence ID" value="KAG5671950.1"/>
    <property type="molecule type" value="Genomic_DNA"/>
</dbReference>
<accession>A0A9J6BRE9</accession>
<proteinExistence type="predicted"/>
<gene>
    <name evidence="2" type="ORF">PVAND_002118</name>
</gene>